<organism evidence="1 2">
    <name type="scientific">Melia azedarach</name>
    <name type="common">Chinaberry tree</name>
    <dbReference type="NCBI Taxonomy" id="155640"/>
    <lineage>
        <taxon>Eukaryota</taxon>
        <taxon>Viridiplantae</taxon>
        <taxon>Streptophyta</taxon>
        <taxon>Embryophyta</taxon>
        <taxon>Tracheophyta</taxon>
        <taxon>Spermatophyta</taxon>
        <taxon>Magnoliopsida</taxon>
        <taxon>eudicotyledons</taxon>
        <taxon>Gunneridae</taxon>
        <taxon>Pentapetalae</taxon>
        <taxon>rosids</taxon>
        <taxon>malvids</taxon>
        <taxon>Sapindales</taxon>
        <taxon>Meliaceae</taxon>
        <taxon>Melia</taxon>
    </lineage>
</organism>
<evidence type="ECO:0000313" key="2">
    <source>
        <dbReference type="Proteomes" id="UP001164539"/>
    </source>
</evidence>
<evidence type="ECO:0000313" key="1">
    <source>
        <dbReference type="EMBL" id="KAJ4702725.1"/>
    </source>
</evidence>
<keyword evidence="2" id="KW-1185">Reference proteome</keyword>
<name>A0ACC1WUA3_MELAZ</name>
<accession>A0ACC1WUA3</accession>
<sequence length="676" mass="75296">MSASLTSLHFWVVFSVSFISLAFTQDEIQFIYHDFYEEPRLHRQGVESIHSNGLLQLTSSDLELTDGNAFYPFPIKFNTSSSRSLSFSTTFVFAIVTEKYNPGGNGMAFVISPSTDFRQAVAGSYLGIFNLSNDGLATNHILAIELDTVQSPEFKDRDGNHVGINVDSLISKASAPAAYFSDIDGKFKSLFLQSGNPIQIWIDYDGKEKLLNVTLAPISIPRPKRPLLSETLDLSQILLDSTYVGFSASTGVLVSDHYILGWSFNKGGRAESLNISRLPSIPVRSPPAAKAICEPRLNIIVLILAVVAVLITILAAVYFVKRKKYGEIYEDWEREYGPQRFLYKNVYKATKGFKDEEVIGNGGFGKVYRGVLSSNEQIAVKKFSHDSKQGMKEFVAEVVSMGRLRHRNLVKLRGYCRRKGEFLLVYDYMPNGSLDKILHTTIKPSLNWFQRFRIIRGVVSGLLYLHEDWEQVVLHRDIKPANVLLDNDLNGKLGDFGLARLYDHGSTLQTTKLVGTFGYIAPELVTNGKASTSTDVYAFGVFMLEVACGRRPIEQEGLTEAVNLVDWVTGCWKRGAILESSDPRLEGLYAEEQMELVLKLGLFCSHPNPAARPSMRQVMQYLDGEVTLPDIPPEGAVTGLFSENNEASEIEILFTGNSYTSAHTRSTIDSVFVVGR</sequence>
<proteinExistence type="predicted"/>
<comment type="caution">
    <text evidence="1">The sequence shown here is derived from an EMBL/GenBank/DDBJ whole genome shotgun (WGS) entry which is preliminary data.</text>
</comment>
<keyword evidence="1" id="KW-0808">Transferase</keyword>
<reference evidence="1 2" key="1">
    <citation type="journal article" date="2023" name="Science">
        <title>Complex scaffold remodeling in plant triterpene biosynthesis.</title>
        <authorList>
            <person name="De La Pena R."/>
            <person name="Hodgson H."/>
            <person name="Liu J.C."/>
            <person name="Stephenson M.J."/>
            <person name="Martin A.C."/>
            <person name="Owen C."/>
            <person name="Harkess A."/>
            <person name="Leebens-Mack J."/>
            <person name="Jimenez L.E."/>
            <person name="Osbourn A."/>
            <person name="Sattely E.S."/>
        </authorList>
    </citation>
    <scope>NUCLEOTIDE SEQUENCE [LARGE SCALE GENOMIC DNA]</scope>
    <source>
        <strain evidence="2">cv. JPN11</strain>
        <tissue evidence="1">Leaf</tissue>
    </source>
</reference>
<gene>
    <name evidence="1" type="ORF">OWV82_022731</name>
</gene>
<dbReference type="EMBL" id="CM051406">
    <property type="protein sequence ID" value="KAJ4702725.1"/>
    <property type="molecule type" value="Genomic_DNA"/>
</dbReference>
<dbReference type="Proteomes" id="UP001164539">
    <property type="component" value="Chromosome 13"/>
</dbReference>
<protein>
    <submittedName>
        <fullName evidence="1">Lectin-receptor kinase</fullName>
    </submittedName>
</protein>
<keyword evidence="1" id="KW-0418">Kinase</keyword>